<dbReference type="InterPro" id="IPR009688">
    <property type="entry name" value="FAM210A/B-like_dom"/>
</dbReference>
<organism evidence="3">
    <name type="scientific">Musca domestica</name>
    <name type="common">House fly</name>
    <dbReference type="NCBI Taxonomy" id="7370"/>
    <lineage>
        <taxon>Eukaryota</taxon>
        <taxon>Metazoa</taxon>
        <taxon>Ecdysozoa</taxon>
        <taxon>Arthropoda</taxon>
        <taxon>Hexapoda</taxon>
        <taxon>Insecta</taxon>
        <taxon>Pterygota</taxon>
        <taxon>Neoptera</taxon>
        <taxon>Endopterygota</taxon>
        <taxon>Diptera</taxon>
        <taxon>Brachycera</taxon>
        <taxon>Muscomorpha</taxon>
        <taxon>Muscoidea</taxon>
        <taxon>Muscidae</taxon>
        <taxon>Musca</taxon>
    </lineage>
</organism>
<dbReference type="Proteomes" id="UP001652621">
    <property type="component" value="Unplaced"/>
</dbReference>
<sequence length="296" mass="32865">MSNLLICKSGFFCAKRLFITTRCLNKAVTEILPVPNNIDVAETTRFSPRRNRDISATAILAHKQSAASSSRLNSSQMLSGKKILYDLHTQSYDCFGTINLNSAMQSNVPTPCSGIDAVSHLNMPRGQLAQQCKFMSHNLQNSHHTTLRQNTRSGWSTYDKHAVIQYKDLQNRTYCTKSHESCQKLTKKEQLKKAIKDYGSTIIMFHITISLASLGGFYALISSGIDVTAILDNCGYAPEALKTNVAKGASNFVIAYAIHKLFAPVRISVTLATTPFIVRYLRSKGFLKLKASNKME</sequence>
<dbReference type="RefSeq" id="XP_005187339.1">
    <property type="nucleotide sequence ID" value="XM_005187282.3"/>
</dbReference>
<feature type="domain" description="DUF1279" evidence="2">
    <location>
        <begin position="190"/>
        <end position="276"/>
    </location>
</feature>
<dbReference type="PANTHER" id="PTHR21377">
    <property type="entry name" value="PROTEIN FAM210B, MITOCHONDRIAL"/>
    <property type="match status" value="1"/>
</dbReference>
<reference evidence="3" key="1">
    <citation type="submission" date="2020-05" db="UniProtKB">
        <authorList>
            <consortium name="EnsemblMetazoa"/>
        </authorList>
    </citation>
    <scope>IDENTIFICATION</scope>
    <source>
        <strain evidence="3">Aabys</strain>
    </source>
</reference>
<protein>
    <submittedName>
        <fullName evidence="5">Uncharacterized protein LOC101898381</fullName>
    </submittedName>
</protein>
<dbReference type="InterPro" id="IPR045866">
    <property type="entry name" value="FAM210A/B-like"/>
</dbReference>
<dbReference type="VEuPathDB" id="VectorBase:MDOA007560"/>
<feature type="transmembrane region" description="Helical" evidence="1">
    <location>
        <begin position="198"/>
        <end position="221"/>
    </location>
</feature>
<dbReference type="VEuPathDB" id="VectorBase:MDOMA2_017738"/>
<keyword evidence="4" id="KW-1185">Reference proteome</keyword>
<keyword evidence="1" id="KW-0472">Membrane</keyword>
<proteinExistence type="predicted"/>
<dbReference type="Pfam" id="PF06916">
    <property type="entry name" value="FAM210A-B_dom"/>
    <property type="match status" value="1"/>
</dbReference>
<evidence type="ECO:0000313" key="3">
    <source>
        <dbReference type="EnsemblMetazoa" id="MDOA007560-PA"/>
    </source>
</evidence>
<feature type="transmembrane region" description="Helical" evidence="1">
    <location>
        <begin position="261"/>
        <end position="281"/>
    </location>
</feature>
<dbReference type="STRING" id="7370.A0A1I8MQZ2"/>
<dbReference type="AlphaFoldDB" id="A0A1I8MQZ2"/>
<evidence type="ECO:0000259" key="2">
    <source>
        <dbReference type="Pfam" id="PF06916"/>
    </source>
</evidence>
<reference evidence="5" key="2">
    <citation type="submission" date="2025-04" db="UniProtKB">
        <authorList>
            <consortium name="RefSeq"/>
        </authorList>
    </citation>
    <scope>IDENTIFICATION</scope>
    <source>
        <strain evidence="5">Aabys</strain>
    </source>
</reference>
<gene>
    <name evidence="3" type="primary">101898381</name>
    <name evidence="5" type="synonym">LOC101898381</name>
</gene>
<dbReference type="KEGG" id="mde:101898381"/>
<evidence type="ECO:0000256" key="1">
    <source>
        <dbReference type="SAM" id="Phobius"/>
    </source>
</evidence>
<evidence type="ECO:0000313" key="5">
    <source>
        <dbReference type="RefSeq" id="XP_005187339.1"/>
    </source>
</evidence>
<dbReference type="PANTHER" id="PTHR21377:SF0">
    <property type="entry name" value="PROTEIN FAM210B, MITOCHONDRIAL"/>
    <property type="match status" value="1"/>
</dbReference>
<dbReference type="eggNOG" id="KOG4526">
    <property type="taxonomic scope" value="Eukaryota"/>
</dbReference>
<dbReference type="GO" id="GO:0005739">
    <property type="term" value="C:mitochondrion"/>
    <property type="evidence" value="ECO:0007669"/>
    <property type="project" value="TreeGrafter"/>
</dbReference>
<keyword evidence="1" id="KW-1133">Transmembrane helix</keyword>
<keyword evidence="1" id="KW-0812">Transmembrane</keyword>
<dbReference type="EnsemblMetazoa" id="MDOA007560-RA">
    <property type="protein sequence ID" value="MDOA007560-PA"/>
    <property type="gene ID" value="MDOA007560"/>
</dbReference>
<name>A0A1I8MQZ2_MUSDO</name>
<dbReference type="GeneID" id="101898381"/>
<evidence type="ECO:0000313" key="4">
    <source>
        <dbReference type="Proteomes" id="UP001652621"/>
    </source>
</evidence>
<dbReference type="OrthoDB" id="426386at2759"/>
<accession>A0A1I8MQZ2</accession>